<feature type="domain" description="Retroviral envelope protein GP41-like" evidence="37">
    <location>
        <begin position="524"/>
        <end position="713"/>
    </location>
</feature>
<organismHost>
    <name type="scientific">Homo sapiens</name>
    <name type="common">Human</name>
    <dbReference type="NCBI Taxonomy" id="9606"/>
</organismHost>
<evidence type="ECO:0000256" key="34">
    <source>
        <dbReference type="RuleBase" id="RU363095"/>
    </source>
</evidence>
<feature type="region of interest" description="Disordered" evidence="35">
    <location>
        <begin position="713"/>
        <end position="736"/>
    </location>
</feature>
<evidence type="ECO:0000256" key="18">
    <source>
        <dbReference type="ARBA" id="ARBA00022844"/>
    </source>
</evidence>
<keyword evidence="7 33" id="KW-1168">Fusion of virus membrane with host membrane</keyword>
<reference evidence="38" key="2">
    <citation type="journal article" date="2015" name="PLoS Pathog.">
        <title>Compartmentalized Replication of R5 T Cell-Tropic HIV-1 in the Central Nervous System Early in the Course of Infection.</title>
        <authorList>
            <person name="Sturdevant C.B."/>
            <person name="Joseph S.B."/>
            <person name="Schnell G."/>
            <person name="Price R.W."/>
            <person name="Swanstrom R."/>
            <person name="Spudich S."/>
        </authorList>
    </citation>
    <scope>NUCLEOTIDE SEQUENCE</scope>
    <source>
        <strain evidence="38">9018_060809_CSF_27</strain>
    </source>
</reference>
<dbReference type="InterPro" id="IPR036377">
    <property type="entry name" value="Gp120_core_sf"/>
</dbReference>
<evidence type="ECO:0000313" key="38">
    <source>
        <dbReference type="EMBL" id="AIX95666.1"/>
    </source>
</evidence>
<reference evidence="38" key="1">
    <citation type="submission" date="2014-08" db="EMBL/GenBank/DDBJ databases">
        <authorList>
            <person name="Buckheit Sturdevant C."/>
            <person name="Joseph S.B."/>
            <person name="Schnell G."/>
            <person name="Price R.W."/>
            <person name="Swanstrom R."/>
            <person name="Spudich S."/>
        </authorList>
    </citation>
    <scope>NUCLEOTIDE SEQUENCE</scope>
    <source>
        <strain evidence="38">9018_060809_CSF_27</strain>
    </source>
</reference>
<dbReference type="InterPro" id="IPR037527">
    <property type="entry name" value="Gp160"/>
</dbReference>
<keyword evidence="24 33" id="KW-0175">Coiled coil</keyword>
<comment type="domain">
    <text evidence="33">The YXXL motif is involved in determining the exact site of viral release at the surface of infected mononuclear cells and promotes endocytosis. YXXL and di-leucine endocytosis motifs interact directly or indirectly with the clathrin adapter complexes, opperate independently, and their activities are not additive.</text>
</comment>
<comment type="domain">
    <text evidence="33">Some of the most genetically diverse regions of the viral genome are present in Env. They are called variable regions 1 through 5 (V1 through V5). Coreceptor usage of gp120 is determined mainly by the primary structure of the third variable region (V3) in the outer domain of gp120. The sequence of V3 determines which coreceptor, CCR5 and/or CXCR4 (corresponding to R5/macrophage, X4/T cell and R5X4/T cell and macrophage tropism), is used to trigger the fusion potential of the Env complex, and hence which cells the virus can infect. Binding to CCR5 involves a region adjacent in addition to V3.</text>
</comment>
<comment type="subunit">
    <text evidence="32">The mature envelope protein (Env) consists of a homotrimer of non-covalently associated gp120-gp41 heterodimers. The resulting complex protrudes from the virus surface as a spike. There seems to be as few as 10 spikes on the average virion. Interacts with host CD4, CCR5 and CXCR4. Gp120 also interacts with the C-type lectins CD209/DC-SIGN and CLEC4M/DC-SIGNR (collectively referred to as DC-SIGN(R)). Gp120 and gp41 interact with GalCer. Gp120 interacts with host ITGA4/ITGB7 complex; on CD4+ T-cells, this interaction results in rapid activation of integrin ITGAL/LFA-1, which facilitates efficient cell-to-cell spreading of HIV-1. Gp120 interacts with cell-associated heparan sulfate; this interaction increases virus infectivity on permissive cells and may be involved in infection of CD4- cells.</text>
</comment>
<proteinExistence type="inferred from homology"/>
<keyword evidence="18 33" id="KW-0946">Virion</keyword>
<comment type="PTM">
    <text evidence="33">Highly glycosylated by host. The high number of glycan on the protein is reffered to as 'glycan shield' because it contributes to hide protein sequence from adaptive immune system.</text>
</comment>
<feature type="short sequence motif" description="YXXL motif; contains endocytosis signal" evidence="33">
    <location>
        <begin position="706"/>
        <end position="709"/>
    </location>
</feature>
<evidence type="ECO:0000256" key="28">
    <source>
        <dbReference type="ARBA" id="ARBA00023180"/>
    </source>
</evidence>
<feature type="chain" id="PRO_5023297623" description="Transmembrane protein gp41" evidence="33">
    <location>
        <begin position="506"/>
        <end position="850"/>
    </location>
</feature>
<evidence type="ECO:0000256" key="2">
    <source>
        <dbReference type="ARBA" id="ARBA00004433"/>
    </source>
</evidence>
<comment type="PTM">
    <text evidence="33">Specific enzymatic cleavages in vivo yield mature proteins. Envelope glycoproteins are synthesized as a inactive precursor that is heavily N-glycosylated and processed likely by host cell furin in the Golgi to yield the mature SU and TM proteins. The cleavage site between SU and TM requires the minimal sequence [KR]-X-[KR]-R. About 2 of the 9 disulfide bonds of gp41 are reduced by P4HB/PDI, following binding to CD4 receptor.</text>
</comment>
<evidence type="ECO:0000256" key="17">
    <source>
        <dbReference type="ARBA" id="ARBA00022804"/>
    </source>
</evidence>
<dbReference type="InterPro" id="IPR000777">
    <property type="entry name" value="HIV1_Gp120"/>
</dbReference>
<evidence type="ECO:0000256" key="16">
    <source>
        <dbReference type="ARBA" id="ARBA00022729"/>
    </source>
</evidence>
<evidence type="ECO:0000256" key="23">
    <source>
        <dbReference type="ARBA" id="ARBA00023046"/>
    </source>
</evidence>
<dbReference type="GO" id="GO:0005198">
    <property type="term" value="F:structural molecule activity"/>
    <property type="evidence" value="ECO:0007669"/>
    <property type="project" value="UniProtKB-UniRule"/>
</dbReference>
<protein>
    <recommendedName>
        <fullName evidence="33">Envelope glycoprotein gp160</fullName>
    </recommendedName>
    <alternativeName>
        <fullName evidence="33">Env polyprotein</fullName>
    </alternativeName>
    <component>
        <recommendedName>
            <fullName evidence="33">Surface protein gp120</fullName>
            <shortName evidence="33">SU</shortName>
        </recommendedName>
        <alternativeName>
            <fullName evidence="33">Glycoprotein 120</fullName>
            <shortName evidence="33">gp120</shortName>
        </alternativeName>
    </component>
    <component>
        <recommendedName>
            <fullName evidence="33">Transmembrane protein gp41</fullName>
            <shortName evidence="33">TM</shortName>
        </recommendedName>
        <alternativeName>
            <fullName evidence="33">Glycoprotein 41</fullName>
            <shortName evidence="33">gp41</shortName>
        </alternativeName>
    </component>
</protein>
<organism evidence="38">
    <name type="scientific">Human immunodeficiency virus type 1</name>
    <name type="common">HIV-1</name>
    <dbReference type="NCBI Taxonomy" id="11676"/>
    <lineage>
        <taxon>Viruses</taxon>
        <taxon>Riboviria</taxon>
        <taxon>Pararnavirae</taxon>
        <taxon>Artverviricota</taxon>
        <taxon>Revtraviricetes</taxon>
        <taxon>Ortervirales</taxon>
        <taxon>Retroviridae</taxon>
        <taxon>Orthoretrovirinae</taxon>
        <taxon>Lentivirus</taxon>
        <taxon>Lentivirus humimdef1</taxon>
    </lineage>
</organism>
<feature type="region of interest" description="Immunosuppression" evidence="33">
    <location>
        <begin position="568"/>
        <end position="586"/>
    </location>
</feature>
<keyword evidence="19 33" id="KW-1043">Host membrane</keyword>
<evidence type="ECO:0000256" key="7">
    <source>
        <dbReference type="ARBA" id="ARBA00022506"/>
    </source>
</evidence>
<keyword evidence="29 33" id="KW-0899">Viral immunoevasion</keyword>
<comment type="subcellular location">
    <molecule>Transmembrane protein gp41</molecule>
    <subcellularLocation>
        <location evidence="33">Virion membrane</location>
        <topology evidence="33">Single-pass type I membrane protein</topology>
    </subcellularLocation>
    <subcellularLocation>
        <location evidence="33">Host cell membrane</location>
        <topology evidence="33">Single-pass type I membrane protein</topology>
    </subcellularLocation>
    <subcellularLocation>
        <location evidence="33">Host endosome membrane</location>
        <topology evidence="33">Single-pass type I membrane protein</topology>
    </subcellularLocation>
    <text evidence="33">It is probably concentrated at the site of budding and incorporated into the virions possibly by contacts between the cytoplasmic tail of Env and the N-terminus of Gag.</text>
</comment>
<evidence type="ECO:0000256" key="26">
    <source>
        <dbReference type="ARBA" id="ARBA00023139"/>
    </source>
</evidence>
<evidence type="ECO:0000259" key="36">
    <source>
        <dbReference type="Pfam" id="PF00516"/>
    </source>
</evidence>
<feature type="compositionally biased region" description="Basic and acidic residues" evidence="35">
    <location>
        <begin position="716"/>
        <end position="726"/>
    </location>
</feature>
<comment type="similarity">
    <text evidence="33">Belongs to the HIV-1 env protein family.</text>
</comment>
<dbReference type="FunFam" id="2.170.40.20:FF:000003">
    <property type="entry name" value="Envelope glycoprotein gp160"/>
    <property type="match status" value="1"/>
</dbReference>
<comment type="PTM">
    <text evidence="33">Palmitoylation of the transmembrane protein and of Env polyprotein (prior to its proteolytic cleavage) is essential for their association with host cell membrane lipid rafts. Palmitoylation is therefore required for envelope trafficking to classical lipid rafts, but not for viral replication.</text>
</comment>
<keyword evidence="8 33" id="KW-1170">Fusion of virus membrane with host endosomal membrane</keyword>
<evidence type="ECO:0000256" key="30">
    <source>
        <dbReference type="ARBA" id="ARBA00023288"/>
    </source>
</evidence>
<evidence type="ECO:0000256" key="29">
    <source>
        <dbReference type="ARBA" id="ARBA00023280"/>
    </source>
</evidence>
<dbReference type="GO" id="GO:0019062">
    <property type="term" value="P:virion attachment to host cell"/>
    <property type="evidence" value="ECO:0007669"/>
    <property type="project" value="UniProtKB-UniRule"/>
</dbReference>
<keyword evidence="30 33" id="KW-0449">Lipoprotein</keyword>
<evidence type="ECO:0000256" key="15">
    <source>
        <dbReference type="ARBA" id="ARBA00022703"/>
    </source>
</evidence>
<evidence type="ECO:0000256" key="8">
    <source>
        <dbReference type="ARBA" id="ARBA00022510"/>
    </source>
</evidence>
<feature type="disulfide bond" evidence="33">
    <location>
        <begin position="592"/>
        <end position="598"/>
    </location>
</feature>
<evidence type="ECO:0000256" key="12">
    <source>
        <dbReference type="ARBA" id="ARBA00022595"/>
    </source>
</evidence>
<dbReference type="GO" id="GO:0016020">
    <property type="term" value="C:membrane"/>
    <property type="evidence" value="ECO:0007669"/>
    <property type="project" value="UniProtKB-UniRule"/>
</dbReference>
<evidence type="ECO:0000256" key="27">
    <source>
        <dbReference type="ARBA" id="ARBA00023157"/>
    </source>
</evidence>
<keyword evidence="14 33" id="KW-0812">Transmembrane</keyword>
<dbReference type="GO" id="GO:0044175">
    <property type="term" value="C:host cell endosome membrane"/>
    <property type="evidence" value="ECO:0007669"/>
    <property type="project" value="UniProtKB-SubCell"/>
</dbReference>
<dbReference type="Pfam" id="PF00517">
    <property type="entry name" value="GP41"/>
    <property type="match status" value="1"/>
</dbReference>
<dbReference type="GO" id="GO:1903911">
    <property type="term" value="P:positive regulation of receptor clustering"/>
    <property type="evidence" value="ECO:0007669"/>
    <property type="project" value="UniProtKB-UniRule"/>
</dbReference>
<dbReference type="FunFam" id="1.10.287.210:FF:000001">
    <property type="entry name" value="Envelope glycoprotein gp160"/>
    <property type="match status" value="1"/>
</dbReference>
<comment type="domain">
    <text evidence="33">The CD4-binding region is targeted by the antibody b12.</text>
</comment>
<evidence type="ECO:0000256" key="5">
    <source>
        <dbReference type="ARBA" id="ARBA00004578"/>
    </source>
</evidence>
<evidence type="ECO:0000256" key="31">
    <source>
        <dbReference type="ARBA" id="ARBA00023296"/>
    </source>
</evidence>
<dbReference type="FunFam" id="1.20.5.490:FF:000001">
    <property type="entry name" value="Envelope glycoprotein gp160"/>
    <property type="match status" value="1"/>
</dbReference>
<feature type="site" description="Cleavage; by host furin" evidence="33">
    <location>
        <begin position="505"/>
        <end position="506"/>
    </location>
</feature>
<keyword evidence="27 33" id="KW-1015">Disulfide bond</keyword>
<evidence type="ECO:0000256" key="22">
    <source>
        <dbReference type="ARBA" id="ARBA00022989"/>
    </source>
</evidence>
<comment type="domain">
    <text evidence="33 34">The 17 amino acids long immunosuppressive region is present in many retroviral envelope proteins. Synthetic peptides derived from this relatively conserved sequence inhibit immune function in vitro and in vivo.</text>
</comment>
<comment type="domain">
    <text evidence="33">The membrane proximal external region (MPER) present in gp41 is a tryptophan-rich region recognized by the antibodies 2F5, Z13, and 4E10. MPER seems to play a role in fusion.</text>
</comment>
<dbReference type="FunFam" id="2.170.40.20:FF:000001">
    <property type="entry name" value="Envelope glycoprotein gp160"/>
    <property type="match status" value="1"/>
</dbReference>
<dbReference type="GO" id="GO:0055036">
    <property type="term" value="C:virion membrane"/>
    <property type="evidence" value="ECO:0007669"/>
    <property type="project" value="UniProtKB-SubCell"/>
</dbReference>
<feature type="coiled-coil region" evidence="33">
    <location>
        <begin position="627"/>
        <end position="661"/>
    </location>
</feature>
<dbReference type="Gene3D" id="2.170.40.20">
    <property type="entry name" value="Human immunodeficiency virus 1, Gp160, envelope glycoprotein"/>
    <property type="match status" value="2"/>
</dbReference>
<feature type="disulfide bond" evidence="33">
    <location>
        <begin position="219"/>
        <end position="248"/>
    </location>
</feature>
<feature type="transmembrane region" description="Helical" evidence="34">
    <location>
        <begin position="506"/>
        <end position="529"/>
    </location>
</feature>
<keyword evidence="28 33" id="KW-0325">Glycoprotein</keyword>
<dbReference type="SUPFAM" id="SSF58069">
    <property type="entry name" value="Virus ectodomain"/>
    <property type="match status" value="1"/>
</dbReference>
<dbReference type="CDD" id="cd09909">
    <property type="entry name" value="HIV-1-like_HR1-HR2"/>
    <property type="match status" value="1"/>
</dbReference>
<accession>A0A0A1CHK2</accession>
<dbReference type="SUPFAM" id="SSF56502">
    <property type="entry name" value="gp120 core"/>
    <property type="match status" value="2"/>
</dbReference>
<evidence type="ECO:0000256" key="13">
    <source>
        <dbReference type="ARBA" id="ARBA00022685"/>
    </source>
</evidence>
<dbReference type="GO" id="GO:1903908">
    <property type="term" value="P:positive regulation of plasma membrane raft polarization"/>
    <property type="evidence" value="ECO:0007669"/>
    <property type="project" value="UniProtKB-UniRule"/>
</dbReference>
<name>A0A0A1CHK2_HV1</name>
<keyword evidence="13 33" id="KW-0165">Cleavage on pair of basic residues</keyword>
<keyword evidence="15 33" id="KW-0053">Apoptosis</keyword>
<feature type="transmembrane region" description="Helical" evidence="34">
    <location>
        <begin position="672"/>
        <end position="699"/>
    </location>
</feature>
<keyword evidence="16 33" id="KW-0732">Signal</keyword>
<keyword evidence="31 33" id="KW-1160">Virus entry into host cell</keyword>
<keyword evidence="23 33" id="KW-1039">Host endosome</keyword>
<keyword evidence="26 33" id="KW-0564">Palmitate</keyword>
<feature type="lipid moiety-binding region" description="S-palmitoyl cysteine; by host" evidence="33">
    <location>
        <position position="758"/>
    </location>
</feature>
<gene>
    <name evidence="33 38" type="primary">env</name>
</gene>
<evidence type="ECO:0000256" key="20">
    <source>
        <dbReference type="ARBA" id="ARBA00022879"/>
    </source>
</evidence>
<evidence type="ECO:0000256" key="3">
    <source>
        <dbReference type="ARBA" id="ARBA00004505"/>
    </source>
</evidence>
<feature type="disulfide bond" evidence="33">
    <location>
        <begin position="51"/>
        <end position="71"/>
    </location>
</feature>
<evidence type="ECO:0000256" key="1">
    <source>
        <dbReference type="ARBA" id="ARBA00004402"/>
    </source>
</evidence>
<comment type="subcellular location">
    <molecule>Surface protein gp120</molecule>
    <subcellularLocation>
        <location evidence="33">Virion membrane</location>
        <topology evidence="33">Peripheral membrane protein</topology>
    </subcellularLocation>
    <subcellularLocation>
        <location evidence="33">Host cell membrane</location>
        <topology evidence="33">Peripheral membrane protein</topology>
    </subcellularLocation>
    <subcellularLocation>
        <location evidence="33">Host endosome membrane</location>
        <topology evidence="33">Single-pass type I membrane protein</topology>
    </subcellularLocation>
    <text evidence="33">The surface protein is not anchored to the viral envelope, but associates with the extravirion surface through its binding to TM. It is probably concentrated at the site of budding and incorporated into the virions possibly by contacts between the cytoplasmic tail of Env and the N-terminus of Gag.</text>
</comment>
<keyword evidence="21 33" id="KW-1164">Virus endocytosis by host</keyword>
<feature type="region of interest" description="CD4-binding loop" evidence="33">
    <location>
        <begin position="363"/>
        <end position="373"/>
    </location>
</feature>
<keyword evidence="11 33" id="KW-0945">Host-virus interaction</keyword>
<dbReference type="GO" id="GO:0039654">
    <property type="term" value="P:fusion of virus membrane with host endosome membrane"/>
    <property type="evidence" value="ECO:0007669"/>
    <property type="project" value="UniProtKB-UniRule"/>
</dbReference>
<evidence type="ECO:0000256" key="35">
    <source>
        <dbReference type="SAM" id="MobiDB-lite"/>
    </source>
</evidence>
<evidence type="ECO:0000256" key="14">
    <source>
        <dbReference type="ARBA" id="ARBA00022692"/>
    </source>
</evidence>
<dbReference type="HAMAP" id="MF_04083">
    <property type="entry name" value="HIV_ENV"/>
    <property type="match status" value="1"/>
</dbReference>
<feature type="region of interest" description="MPER; binding to GalCer" evidence="33">
    <location>
        <begin position="656"/>
        <end position="677"/>
    </location>
</feature>
<comment type="miscellaneous">
    <text evidence="33">Inhibitors targeting HIV-1 viral envelope proteins are used as antiretroviral drugs. Attachment of virions to the cell surface via non-specific interactions and CD4 binding can be blocked by inhibitors that include cyanovirin-N, cyclotriazadisulfonamide analogs, PRO 2000, TNX 355 and PRO 542. In addition, BMS 806 can block CD4-induced conformational changes. Env interactions with the coreceptor molecules can be targeted by CCR5 antagonists including SCH-D, maraviroc (UK 427857) and aplaviroc (GW 873140), and the CXCR4 antagonist AMD 070. Fusion of viral and cellular membranes can be inhibited by peptides such as enfuvirtide and tifuvirtide (T 1249). Resistance to inhibitors associated with mutations in Env are observed. Most of the time, single mutations confer only a modest reduction in drug susceptibility. Combination of several mutations is usually required to develop a high-level drug resistance.</text>
</comment>
<dbReference type="GO" id="GO:0020002">
    <property type="term" value="C:host cell plasma membrane"/>
    <property type="evidence" value="ECO:0007669"/>
    <property type="project" value="UniProtKB-SubCell"/>
</dbReference>
<dbReference type="GO" id="GO:0019064">
    <property type="term" value="P:fusion of virus membrane with host plasma membrane"/>
    <property type="evidence" value="ECO:0007669"/>
    <property type="project" value="UniProtKB-UniRule"/>
</dbReference>
<evidence type="ECO:0000256" key="25">
    <source>
        <dbReference type="ARBA" id="ARBA00023136"/>
    </source>
</evidence>
<comment type="subunit">
    <text evidence="33">The mature envelope protein (Env) consists of a homotrimer of non-covalently associated gp120-gp41 heterodimers. The resulting complex protrudes from the virus surface as a spike. There seems to be as few as 10 spikes on the average virion. Surface protein gp120 interacts with host CD4, CCR5 and CXCR4. Gp120 also interacts with the C-type lectins CD209/DC-SIGN and CLEC4M/DC-SIGNR (collectively referred to as DC-SIGN(R)). Gp120 and gp41 interact with GalCer. Gp120 interacts with host ITGA4/ITGB7 complex; on CD4+ T-cells, this interaction results in rapid activation of integrin ITGAL/LFA-1, which facilitates efficient cell-to-cell spreading of HIV-1. Gp120 interacts with cell-associated heparan sulfate; this interaction increases virus infectivity on permissive cells and may be involved in infection of CD4- cells.</text>
</comment>
<keyword evidence="9 33" id="KW-1032">Host cell membrane</keyword>
<evidence type="ECO:0000256" key="11">
    <source>
        <dbReference type="ARBA" id="ARBA00022581"/>
    </source>
</evidence>
<comment type="caution">
    <text evidence="33 34">Lacks conserved residue(s) required for the propagation of feature annotation.</text>
</comment>
<feature type="topological domain" description="Cytoplasmic" evidence="33">
    <location>
        <begin position="700"/>
        <end position="850"/>
    </location>
</feature>
<dbReference type="GO" id="GO:0052031">
    <property type="term" value="P:symbiont-mediated perturbation of host defense response"/>
    <property type="evidence" value="ECO:0007669"/>
    <property type="project" value="UniProtKB-UniRule"/>
</dbReference>
<feature type="domain" description="Human immunodeficiency virus 1 envelope glycoprotein Gp120" evidence="36">
    <location>
        <begin position="31"/>
        <end position="505"/>
    </location>
</feature>
<comment type="subcellular location">
    <subcellularLocation>
        <location evidence="3">Host cell membrane</location>
        <topology evidence="3">Peripheral membrane protein</topology>
    </subcellularLocation>
    <subcellularLocation>
        <location evidence="1">Host cell membrane</location>
        <topology evidence="1">Single-pass type I membrane protein</topology>
    </subcellularLocation>
    <subcellularLocation>
        <location evidence="2">Host endosome membrane</location>
        <topology evidence="2">Peripheral membrane protein</topology>
    </subcellularLocation>
    <subcellularLocation>
        <location evidence="5">Host endosome membrane</location>
        <topology evidence="5">Single-pass type I membrane protein</topology>
    </subcellularLocation>
    <subcellularLocation>
        <location evidence="6">Virion membrane</location>
        <topology evidence="6">Peripheral membrane protein</topology>
    </subcellularLocation>
    <subcellularLocation>
        <location evidence="4">Virion membrane</location>
        <topology evidence="4">Single-pass type I membrane protein</topology>
    </subcellularLocation>
</comment>
<comment type="function">
    <text evidence="33">Transmembrane protein gp41: Acts as a class I viral fusion protein. Under the current model, the protein has at least 3 conformational states: pre-fusion native state, pre-hairpin intermediate state, and post-fusion hairpin state. During fusion of viral and target intracellular membranes, the coiled coil regions (heptad repeats) assume a trimer-of-hairpins structure, positioning the fusion peptide in close proximity to the C-terminal region of the ectodomain. The formation of this structure appears to drive apposition and subsequent fusion of viral and target cell membranes. Complete fusion occurs in host cell endosomes and is dynamin-dependent, however some lipid transfer might occur at the plasma membrane. The virus undergoes clathrin-dependent internalization long before endosomal fusion, thus minimizing the surface exposure of conserved viral epitopes during fusion and reducing the efficacy of inhibitors targeting these epitopes. Membranes fusion leads to delivery of the nucleocapsid into the cytoplasm.</text>
</comment>
<dbReference type="GO" id="GO:0019082">
    <property type="term" value="P:viral protein processing"/>
    <property type="evidence" value="ECO:0007669"/>
    <property type="project" value="UniProtKB-UniRule"/>
</dbReference>
<dbReference type="GO" id="GO:0075512">
    <property type="term" value="P:clathrin-dependent endocytosis of virus by host cell"/>
    <property type="evidence" value="ECO:0007669"/>
    <property type="project" value="UniProtKB-UniRule"/>
</dbReference>
<evidence type="ECO:0000256" key="9">
    <source>
        <dbReference type="ARBA" id="ARBA00022511"/>
    </source>
</evidence>
<comment type="miscellaneous">
    <text evidence="33">HIV-1 lineages are divided in three main groups, M (for Major), O (for Outlier), and N (for New, or Non-M, Non-O). The vast majority of strains found worldwide belong to the group M. Group O seems to be endemic to and largely confined to Cameroon and neighboring countries in West Central Africa, where these viruses represent a small minority of HIV-1 strains. The group N is represented by a limited number of isolates from Cameroonian persons. The group M is further subdivided in 9 clades or subtypes (A to D, F to H, J and K).</text>
</comment>
<dbReference type="InterPro" id="IPR000328">
    <property type="entry name" value="GP41-like"/>
</dbReference>
<evidence type="ECO:0000256" key="19">
    <source>
        <dbReference type="ARBA" id="ARBA00022870"/>
    </source>
</evidence>
<keyword evidence="17 33" id="KW-1161">Viral attachment to host cell</keyword>
<evidence type="ECO:0000256" key="33">
    <source>
        <dbReference type="HAMAP-Rule" id="MF_04083"/>
    </source>
</evidence>
<dbReference type="Gene3D" id="1.20.5.490">
    <property type="entry name" value="Single helix bin"/>
    <property type="match status" value="1"/>
</dbReference>
<evidence type="ECO:0000256" key="32">
    <source>
        <dbReference type="ARBA" id="ARBA00062028"/>
    </source>
</evidence>
<dbReference type="Gene3D" id="1.10.287.210">
    <property type="match status" value="1"/>
</dbReference>
<dbReference type="GO" id="GO:0019031">
    <property type="term" value="C:viral envelope"/>
    <property type="evidence" value="ECO:0007669"/>
    <property type="project" value="UniProtKB-KW"/>
</dbReference>
<dbReference type="EMBL" id="KM353983">
    <property type="protein sequence ID" value="AIX95666.1"/>
    <property type="molecule type" value="Genomic_RNA"/>
</dbReference>
<keyword evidence="25 33" id="KW-0472">Membrane</keyword>
<evidence type="ECO:0000256" key="24">
    <source>
        <dbReference type="ARBA" id="ARBA00023054"/>
    </source>
</evidence>
<evidence type="ECO:0000256" key="10">
    <source>
        <dbReference type="ARBA" id="ARBA00022570"/>
    </source>
</evidence>
<evidence type="ECO:0000256" key="21">
    <source>
        <dbReference type="ARBA" id="ARBA00022890"/>
    </source>
</evidence>
<comment type="function">
    <text evidence="33">Envelope glycoprotein gp160: Oligomerizes in the host endoplasmic reticulum into predominantly trimers. In a second time, gp160 transits in the host Golgi, where glycosylation is completed. The precursor is then proteolytically cleaved in the trans-Golgi and thereby activated by cellular furin or furin-like proteases to produce gp120 and gp41.</text>
</comment>
<keyword evidence="12 33" id="KW-1162">Viral penetration into host cytoplasm</keyword>
<evidence type="ECO:0000256" key="6">
    <source>
        <dbReference type="ARBA" id="ARBA00004650"/>
    </source>
</evidence>
<feature type="chain" id="PRO_5023297624" description="Envelope glycoprotein gp160" evidence="33">
    <location>
        <begin position="30"/>
        <end position="850"/>
    </location>
</feature>
<dbReference type="Pfam" id="PF00516">
    <property type="entry name" value="GP120"/>
    <property type="match status" value="1"/>
</dbReference>
<feature type="region of interest" description="V5" evidence="33">
    <location>
        <begin position="455"/>
        <end position="465"/>
    </location>
</feature>
<comment type="function">
    <text evidence="33">Surface protein gp120: Attaches the virus to the host lymphoid cell by binding to the primary receptor CD4. This interaction induces a structural rearrangement creating a high affinity binding site for a chemokine coreceptor like CXCR4 and/or CCR5. Acts as a ligand for CD209/DC-SIGN and CLEC4M/DC-SIGNR, which are respectively found on dendritic cells (DCs), and on endothelial cells of liver sinusoids and lymph node sinuses. These interactions allow capture of viral particles at mucosal surfaces by these cells and subsequent transmission to permissive cells. HIV subverts the migration properties of dendritic cells to gain access to CD4+ T-cells in lymph nodes. Virus transmission to permissive T-cells occurs either in trans (without DCs infection, through viral capture and transmission), or in cis (following DCs productive infection, through the usual CD4-gp120 interaction), thereby inducing a robust infection. In trans infection, bound virions remain infectious over days and it is proposed that they are not degraded, but protected in non-lysosomal acidic organelles within the DCs close to the cell membrane thus contributing to the viral infectious potential during DCs' migration from the periphery to the lymphoid tissues. On arrival at lymphoid tissues, intact virions recycle back to DCs' cell surface allowing virus transmission to CD4+ T-cells.</text>
</comment>
<sequence length="850" mass="96466">MRVKGIRKHYLWRWGIMLLGMLMICSATEKLWVTVYYGVPVWKEATTTLFCASDSKAYDTEVHNVWATHACVPTDPNPQEVVLENVTENFNMWKNDMVEQMHEDIIGLWDQSLKPCVKLTPLCVTLKCTDYWGNDNNTNNNTSANKTVERGEAMKNCSFNITTSIRDKMQKEYALFYELDVVQINDNDNDSYRLISCNTSVITQACPKVSFEPIPIHYCAPAGFAILKCNNKTFNGTGPCTNVSTVQCTHGIKPVVSTQLLLNGSLAEEEIVLRSENFSNNAKTIIVHLNESVAISCTRPNNNTRKGIHIGLGRAFYTTGEIIGNIRQAHCNISGTAWNKTLHEVVKKLREKFNNKTIIFNSSSGGDPEIVMHSFNCGGEFFYCNTTQLFNSIWNVTGGSANITNENITLQCRIKQVINMWQEVGKAMYAPPIRGQIRCSSNITGLLLTRDGGSTSNETEIFRPAGGDMRDNWRSELYKYKVVKIEPIGVAPTRAKRRVVQREKRAVGLGAMFLGFLGAAGSTMGAASVTLTVQARQLLSGIVQQQNNLLRAIEAQHHLLQLTVWGIKQLQARVLAVERYLKDQQLLGVWGCSGKLICTTAVPWNASWSNKSFGQIWDNMTWMEWEKEIDNYTGLIYTLIEESQNQQEKNEQELLALDKWASLWNWFDITNWLWYIKIFIMIVGGLVGLRIVFTVLSIVNRVRKGYSPLSFQTHLPAERGPDRPEGTEEEGGERDRNRSNYLVDGFLALIWIDLRSLCLFSYHRLRDLLLIVARIVELLGRRGWEALKYWWNLLQYWIQELKNSAVSLFNATAIAVAEGTDRIIEGLQRAYRAIIHIPRRIRQGAERALQ</sequence>
<evidence type="ECO:0000259" key="37">
    <source>
        <dbReference type="Pfam" id="PF00517"/>
    </source>
</evidence>
<keyword evidence="22 33" id="KW-1133">Transmembrane helix</keyword>
<feature type="disulfide bond" evidence="33">
    <location>
        <begin position="229"/>
        <end position="240"/>
    </location>
</feature>
<feature type="region of interest" description="Fusion peptide" evidence="33">
    <location>
        <begin position="506"/>
        <end position="526"/>
    </location>
</feature>
<evidence type="ECO:0000256" key="4">
    <source>
        <dbReference type="ARBA" id="ARBA00004563"/>
    </source>
</evidence>
<keyword evidence="20 33" id="KW-0261">Viral envelope protein</keyword>
<keyword evidence="10 33" id="KW-1165">Clathrin-mediated endocytosis of virus by host</keyword>